<dbReference type="PANTHER" id="PTHR46033:SF67">
    <property type="entry name" value="AMINOTRANSFERASE-LIKE, PLANT MOBILE DOMAIN FAMILY PROTEIN"/>
    <property type="match status" value="1"/>
</dbReference>
<dbReference type="Pfam" id="PF10536">
    <property type="entry name" value="PMD"/>
    <property type="match status" value="1"/>
</dbReference>
<dbReference type="AlphaFoldDB" id="A0A816QNA1"/>
<reference evidence="2" key="1">
    <citation type="submission" date="2021-01" db="EMBL/GenBank/DDBJ databases">
        <authorList>
            <consortium name="Genoscope - CEA"/>
            <person name="William W."/>
        </authorList>
    </citation>
    <scope>NUCLEOTIDE SEQUENCE</scope>
</reference>
<dbReference type="PANTHER" id="PTHR46033">
    <property type="entry name" value="PROTEIN MAIN-LIKE 2"/>
    <property type="match status" value="1"/>
</dbReference>
<accession>A0A816QNA1</accession>
<dbReference type="InterPro" id="IPR019557">
    <property type="entry name" value="AminoTfrase-like_pln_mobile"/>
</dbReference>
<dbReference type="Proteomes" id="UP001295469">
    <property type="component" value="Chromosome C06"/>
</dbReference>
<evidence type="ECO:0000259" key="1">
    <source>
        <dbReference type="Pfam" id="PF10536"/>
    </source>
</evidence>
<name>A0A816QNA1_BRANA</name>
<proteinExistence type="predicted"/>
<gene>
    <name evidence="2" type="ORF">DARMORV10_C06P42050.1</name>
</gene>
<feature type="domain" description="Aminotransferase-like plant mobile" evidence="1">
    <location>
        <begin position="97"/>
        <end position="171"/>
    </location>
</feature>
<sequence>MKGLNMTVDTLVQSTFQLIDKTDHVLTFQIPNFASFFFFFSMANASSLHVTEEREEVMFSEKGHTFSKAHFLNPIPTSCEAIAELPRTSLCFIISYKKWCPETNSFVFPWDEATITLEDVMVLLGFSVLGSPVLESVHSSEMRDAVEKLEKSWQEKKVGHDIVREEPWISASWVEVIWSMKFSL</sequence>
<dbReference type="EMBL" id="HG994370">
    <property type="protein sequence ID" value="CAF2063304.1"/>
    <property type="molecule type" value="Genomic_DNA"/>
</dbReference>
<dbReference type="InterPro" id="IPR044824">
    <property type="entry name" value="MAIN-like"/>
</dbReference>
<evidence type="ECO:0000313" key="2">
    <source>
        <dbReference type="EMBL" id="CAF2063304.1"/>
    </source>
</evidence>
<protein>
    <submittedName>
        <fullName evidence="2">(rape) hypothetical protein</fullName>
    </submittedName>
</protein>
<dbReference type="GO" id="GO:0010073">
    <property type="term" value="P:meristem maintenance"/>
    <property type="evidence" value="ECO:0007669"/>
    <property type="project" value="InterPro"/>
</dbReference>
<organism evidence="2">
    <name type="scientific">Brassica napus</name>
    <name type="common">Rape</name>
    <dbReference type="NCBI Taxonomy" id="3708"/>
    <lineage>
        <taxon>Eukaryota</taxon>
        <taxon>Viridiplantae</taxon>
        <taxon>Streptophyta</taxon>
        <taxon>Embryophyta</taxon>
        <taxon>Tracheophyta</taxon>
        <taxon>Spermatophyta</taxon>
        <taxon>Magnoliopsida</taxon>
        <taxon>eudicotyledons</taxon>
        <taxon>Gunneridae</taxon>
        <taxon>Pentapetalae</taxon>
        <taxon>rosids</taxon>
        <taxon>malvids</taxon>
        <taxon>Brassicales</taxon>
        <taxon>Brassicaceae</taxon>
        <taxon>Brassiceae</taxon>
        <taxon>Brassica</taxon>
    </lineage>
</organism>